<keyword evidence="2" id="KW-0812">Transmembrane</keyword>
<name>A0A6J4V0P1_9BACT</name>
<evidence type="ECO:0000256" key="2">
    <source>
        <dbReference type="SAM" id="Phobius"/>
    </source>
</evidence>
<feature type="region of interest" description="Disordered" evidence="1">
    <location>
        <begin position="1"/>
        <end position="23"/>
    </location>
</feature>
<reference evidence="3" key="1">
    <citation type="submission" date="2020-02" db="EMBL/GenBank/DDBJ databases">
        <authorList>
            <person name="Meier V. D."/>
        </authorList>
    </citation>
    <scope>NUCLEOTIDE SEQUENCE</scope>
    <source>
        <strain evidence="3">AVDCRST_MAG73</strain>
    </source>
</reference>
<accession>A0A6J4V0P1</accession>
<evidence type="ECO:0008006" key="4">
    <source>
        <dbReference type="Google" id="ProtNLM"/>
    </source>
</evidence>
<evidence type="ECO:0000256" key="1">
    <source>
        <dbReference type="SAM" id="MobiDB-lite"/>
    </source>
</evidence>
<organism evidence="3">
    <name type="scientific">uncultured Thermomicrobiales bacterium</name>
    <dbReference type="NCBI Taxonomy" id="1645740"/>
    <lineage>
        <taxon>Bacteria</taxon>
        <taxon>Pseudomonadati</taxon>
        <taxon>Thermomicrobiota</taxon>
        <taxon>Thermomicrobia</taxon>
        <taxon>Thermomicrobiales</taxon>
        <taxon>environmental samples</taxon>
    </lineage>
</organism>
<gene>
    <name evidence="3" type="ORF">AVDCRST_MAG73-4042</name>
</gene>
<keyword evidence="2" id="KW-1133">Transmembrane helix</keyword>
<keyword evidence="2" id="KW-0472">Membrane</keyword>
<dbReference type="EMBL" id="CADCWE010000262">
    <property type="protein sequence ID" value="CAA9564620.1"/>
    <property type="molecule type" value="Genomic_DNA"/>
</dbReference>
<sequence>MTNRPVSRRGEPDGTPEMGGDLDGALRDLGAHLAFPPTPDLAAAVRNRLGSAPVPARRRWTLPALRPWARPGDARRALAVAAVLLAVLAGATLVLVPGARTAVADLLGVRGIRIVRESARPTPTASPVGAGLDLGVRLTLDLAQQQVPYPILVPTDGGLGDPDEVYLRLEPEDGMVSLVYRTRPKIPAAKETGVAVLLTQFRGDTERTLIEKGLGGEGVGTGTTLEVVSVDGASGYWIAGDSHSFAFLDANGVIQWESYRLATNVLLWERDHRTFRMEGTMPQETAVRIAAGLVALDEE</sequence>
<dbReference type="AlphaFoldDB" id="A0A6J4V0P1"/>
<evidence type="ECO:0000313" key="3">
    <source>
        <dbReference type="EMBL" id="CAA9564620.1"/>
    </source>
</evidence>
<feature type="transmembrane region" description="Helical" evidence="2">
    <location>
        <begin position="77"/>
        <end position="96"/>
    </location>
</feature>
<proteinExistence type="predicted"/>
<protein>
    <recommendedName>
        <fullName evidence="4">DUF4367 domain-containing protein</fullName>
    </recommendedName>
</protein>